<reference evidence="4" key="1">
    <citation type="journal article" date="2019" name="Int. J. Syst. Evol. Microbiol.">
        <title>The Global Catalogue of Microorganisms (GCM) 10K type strain sequencing project: providing services to taxonomists for standard genome sequencing and annotation.</title>
        <authorList>
            <consortium name="The Broad Institute Genomics Platform"/>
            <consortium name="The Broad Institute Genome Sequencing Center for Infectious Disease"/>
            <person name="Wu L."/>
            <person name="Ma J."/>
        </authorList>
    </citation>
    <scope>NUCLEOTIDE SEQUENCE [LARGE SCALE GENOMIC DNA]</scope>
    <source>
        <strain evidence="4">CCUG 73951</strain>
    </source>
</reference>
<dbReference type="EMBL" id="JBHTBY010000010">
    <property type="protein sequence ID" value="MFC7321566.1"/>
    <property type="molecule type" value="Genomic_DNA"/>
</dbReference>
<dbReference type="Gene3D" id="3.30.360.10">
    <property type="entry name" value="Dihydrodipicolinate Reductase, domain 2"/>
    <property type="match status" value="1"/>
</dbReference>
<feature type="domain" description="GFO/IDH/MocA-like oxidoreductase" evidence="2">
    <location>
        <begin position="130"/>
        <end position="255"/>
    </location>
</feature>
<evidence type="ECO:0000259" key="2">
    <source>
        <dbReference type="Pfam" id="PF22725"/>
    </source>
</evidence>
<dbReference type="RefSeq" id="WP_289217287.1">
    <property type="nucleotide sequence ID" value="NZ_JAPVRC010000016.1"/>
</dbReference>
<evidence type="ECO:0000259" key="1">
    <source>
        <dbReference type="Pfam" id="PF01408"/>
    </source>
</evidence>
<dbReference type="PANTHER" id="PTHR43377">
    <property type="entry name" value="BILIVERDIN REDUCTASE A"/>
    <property type="match status" value="1"/>
</dbReference>
<dbReference type="InterPro" id="IPR051450">
    <property type="entry name" value="Gfo/Idh/MocA_Oxidoreductases"/>
</dbReference>
<name>A0ABW2K443_9BACI</name>
<sequence length="333" mass="36938">MIRVALLSKWHVHAVDYAREAMENERISIEVVWDEDQERGEAWGEELGVPFEVDLTQVLTNSNIDGVIVTTPTSDHTHVLMEAARYGKHIFTEKVLALTMEECDSILMEVEKADVEFMISLPRLIEDYYLYTQKAVDQGWLGKVTMVRCRVAHNGAVSTNDHPDGWLPHHFYEKEKTGGGALIDLGAHPIYLANRLAGVPKAVTARMPSVFNTEVDDQAAAMVEYDSGVLAVLETSFVSAGSPFQLQVYGTEGAILIEQNQLRIKSSQLGSEGWVIPEDLPDKLPMPMEQWVRAIEDGTASAITKDDALQLTLVNEGAAVSHQEGRRVELASH</sequence>
<dbReference type="PANTHER" id="PTHR43377:SF1">
    <property type="entry name" value="BILIVERDIN REDUCTASE A"/>
    <property type="match status" value="1"/>
</dbReference>
<dbReference type="InterPro" id="IPR000683">
    <property type="entry name" value="Gfo/Idh/MocA-like_OxRdtase_N"/>
</dbReference>
<dbReference type="Pfam" id="PF22725">
    <property type="entry name" value="GFO_IDH_MocA_C3"/>
    <property type="match status" value="1"/>
</dbReference>
<gene>
    <name evidence="3" type="ORF">ACFQMN_11840</name>
</gene>
<keyword evidence="4" id="KW-1185">Reference proteome</keyword>
<evidence type="ECO:0000313" key="3">
    <source>
        <dbReference type="EMBL" id="MFC7321566.1"/>
    </source>
</evidence>
<dbReference type="InterPro" id="IPR055170">
    <property type="entry name" value="GFO_IDH_MocA-like_dom"/>
</dbReference>
<comment type="caution">
    <text evidence="3">The sequence shown here is derived from an EMBL/GenBank/DDBJ whole genome shotgun (WGS) entry which is preliminary data.</text>
</comment>
<accession>A0ABW2K443</accession>
<protein>
    <submittedName>
        <fullName evidence="3">Gfo/Idh/MocA family protein</fullName>
    </submittedName>
</protein>
<feature type="domain" description="Gfo/Idh/MocA-like oxidoreductase N-terminal" evidence="1">
    <location>
        <begin position="19"/>
        <end position="119"/>
    </location>
</feature>
<dbReference type="Gene3D" id="3.40.50.720">
    <property type="entry name" value="NAD(P)-binding Rossmann-like Domain"/>
    <property type="match status" value="1"/>
</dbReference>
<dbReference type="SUPFAM" id="SSF55347">
    <property type="entry name" value="Glyceraldehyde-3-phosphate dehydrogenase-like, C-terminal domain"/>
    <property type="match status" value="1"/>
</dbReference>
<organism evidence="3 4">
    <name type="scientific">Halobacillus campisalis</name>
    <dbReference type="NCBI Taxonomy" id="435909"/>
    <lineage>
        <taxon>Bacteria</taxon>
        <taxon>Bacillati</taxon>
        <taxon>Bacillota</taxon>
        <taxon>Bacilli</taxon>
        <taxon>Bacillales</taxon>
        <taxon>Bacillaceae</taxon>
        <taxon>Halobacillus</taxon>
    </lineage>
</organism>
<dbReference type="Pfam" id="PF01408">
    <property type="entry name" value="GFO_IDH_MocA"/>
    <property type="match status" value="1"/>
</dbReference>
<proteinExistence type="predicted"/>
<dbReference type="Proteomes" id="UP001596494">
    <property type="component" value="Unassembled WGS sequence"/>
</dbReference>
<evidence type="ECO:0000313" key="4">
    <source>
        <dbReference type="Proteomes" id="UP001596494"/>
    </source>
</evidence>
<dbReference type="InterPro" id="IPR036291">
    <property type="entry name" value="NAD(P)-bd_dom_sf"/>
</dbReference>
<dbReference type="SUPFAM" id="SSF51735">
    <property type="entry name" value="NAD(P)-binding Rossmann-fold domains"/>
    <property type="match status" value="1"/>
</dbReference>